<keyword evidence="3" id="KW-1185">Reference proteome</keyword>
<reference evidence="2" key="1">
    <citation type="submission" date="2021-03" db="EMBL/GenBank/DDBJ databases">
        <authorList>
            <person name="Tran Van P."/>
        </authorList>
    </citation>
    <scope>NUCLEOTIDE SEQUENCE</scope>
</reference>
<dbReference type="EMBL" id="CAJPIN010016091">
    <property type="protein sequence ID" value="CAG2061497.1"/>
    <property type="molecule type" value="Genomic_DNA"/>
</dbReference>
<dbReference type="Proteomes" id="UP001153148">
    <property type="component" value="Unassembled WGS sequence"/>
</dbReference>
<evidence type="ECO:0000313" key="2">
    <source>
        <dbReference type="EMBL" id="CAG2061497.1"/>
    </source>
</evidence>
<protein>
    <submittedName>
        <fullName evidence="2">Uncharacterized protein</fullName>
    </submittedName>
</protein>
<sequence>MTKKSQKEFKEQLQVDHEMQKMEQKKKGGGGLDRHTPAASGVNPKFSTDSATKSNQLVGRISHSFESLFCAAEDAPTHLRSQGLIITAERRTAALQAYMKDVEASADYSSKIIQEKLTEKQAAKKSEPPQPCLPVNSSTLEKLPKKQASKKSESSQPYLPVNSSAVEKLSKKQAAKKSEPPQPSLPVNTSTLETKTLECNKTTVAKETKKPVEEDKKWYEAKSAEGHTYYWHVET</sequence>
<comment type="caution">
    <text evidence="2">The sequence shown here is derived from an EMBL/GenBank/DDBJ whole genome shotgun (WGS) entry which is preliminary data.</text>
</comment>
<evidence type="ECO:0000256" key="1">
    <source>
        <dbReference type="SAM" id="MobiDB-lite"/>
    </source>
</evidence>
<name>A0ABN7P147_TIMPD</name>
<feature type="region of interest" description="Disordered" evidence="1">
    <location>
        <begin position="119"/>
        <end position="194"/>
    </location>
</feature>
<feature type="compositionally biased region" description="Polar residues" evidence="1">
    <location>
        <begin position="185"/>
        <end position="194"/>
    </location>
</feature>
<gene>
    <name evidence="2" type="ORF">TPAB3V08_LOCUS8451</name>
</gene>
<organism evidence="2 3">
    <name type="scientific">Timema podura</name>
    <name type="common">Walking stick</name>
    <dbReference type="NCBI Taxonomy" id="61482"/>
    <lineage>
        <taxon>Eukaryota</taxon>
        <taxon>Metazoa</taxon>
        <taxon>Ecdysozoa</taxon>
        <taxon>Arthropoda</taxon>
        <taxon>Hexapoda</taxon>
        <taxon>Insecta</taxon>
        <taxon>Pterygota</taxon>
        <taxon>Neoptera</taxon>
        <taxon>Polyneoptera</taxon>
        <taxon>Phasmatodea</taxon>
        <taxon>Timematodea</taxon>
        <taxon>Timematoidea</taxon>
        <taxon>Timematidae</taxon>
        <taxon>Timema</taxon>
    </lineage>
</organism>
<evidence type="ECO:0000313" key="3">
    <source>
        <dbReference type="Proteomes" id="UP001153148"/>
    </source>
</evidence>
<feature type="compositionally biased region" description="Basic and acidic residues" evidence="1">
    <location>
        <begin position="1"/>
        <end position="36"/>
    </location>
</feature>
<accession>A0ABN7P147</accession>
<proteinExistence type="predicted"/>
<feature type="non-terminal residue" evidence="2">
    <location>
        <position position="235"/>
    </location>
</feature>
<feature type="region of interest" description="Disordered" evidence="1">
    <location>
        <begin position="1"/>
        <end position="51"/>
    </location>
</feature>